<dbReference type="EMBL" id="AE010299">
    <property type="protein sequence ID" value="AAM07164.1"/>
    <property type="molecule type" value="Genomic_DNA"/>
</dbReference>
<sequence>MNSLTLGMIHTCNVLSISQDQKLEFSNGSVAFTVGALLTGADSAATGTIKEIFLESGSWAVSTATGHLILSNVSGTFQAGEYIHDEHGGASSASGPAEPVTDGVGTPQLTTTSRHCPSCRFSQANQSGGTIQSQDSGDYIVAEPLLFLPVEAVIQEGDFVSSNVPGYTGPYKVMHVGAEYELFLNSSGDPEIDHLEVELKVVKKRS</sequence>
<organism evidence="1 2">
    <name type="scientific">Methanosarcina acetivorans (strain ATCC 35395 / DSM 2834 / JCM 12185 / C2A)</name>
    <dbReference type="NCBI Taxonomy" id="188937"/>
    <lineage>
        <taxon>Archaea</taxon>
        <taxon>Methanobacteriati</taxon>
        <taxon>Methanobacteriota</taxon>
        <taxon>Stenosarchaea group</taxon>
        <taxon>Methanomicrobia</taxon>
        <taxon>Methanosarcinales</taxon>
        <taxon>Methanosarcinaceae</taxon>
        <taxon>Methanosarcina</taxon>
    </lineage>
</organism>
<dbReference type="EnsemblBacteria" id="AAM07164">
    <property type="protein sequence ID" value="AAM07164"/>
    <property type="gene ID" value="MA_3813"/>
</dbReference>
<evidence type="ECO:0000313" key="1">
    <source>
        <dbReference type="EMBL" id="AAM07164.1"/>
    </source>
</evidence>
<protein>
    <submittedName>
        <fullName evidence="1">Uncharacterized protein</fullName>
    </submittedName>
</protein>
<reference evidence="1 2" key="1">
    <citation type="journal article" date="2002" name="Genome Res.">
        <title>The genome of Methanosarcina acetivorans reveals extensive metabolic and physiological diversity.</title>
        <authorList>
            <person name="Galagan J.E."/>
            <person name="Nusbaum C."/>
            <person name="Roy A."/>
            <person name="Endrizzi M.G."/>
            <person name="Macdonald P."/>
            <person name="FitzHugh W."/>
            <person name="Calvo S."/>
            <person name="Engels R."/>
            <person name="Smirnov S."/>
            <person name="Atnoor D."/>
            <person name="Brown A."/>
            <person name="Allen N."/>
            <person name="Naylor J."/>
            <person name="Stange-Thomann N."/>
            <person name="DeArellano K."/>
            <person name="Johnson R."/>
            <person name="Linton L."/>
            <person name="McEwan P."/>
            <person name="McKernan K."/>
            <person name="Talamas J."/>
            <person name="Tirrell A."/>
            <person name="Ye W."/>
            <person name="Zimmer A."/>
            <person name="Barber R.D."/>
            <person name="Cann I."/>
            <person name="Graham D.E."/>
            <person name="Grahame D.A."/>
            <person name="Guss A."/>
            <person name="Hedderich R."/>
            <person name="Ingram-Smith C."/>
            <person name="Kuettner C.H."/>
            <person name="Krzycki J.A."/>
            <person name="Leigh J.A."/>
            <person name="Li W."/>
            <person name="Liu J."/>
            <person name="Mukhopadhyay B."/>
            <person name="Reeve J.N."/>
            <person name="Smith K."/>
            <person name="Springer T.A."/>
            <person name="Umayam L.A."/>
            <person name="White O."/>
            <person name="White R.H."/>
            <person name="de Macario E.C."/>
            <person name="Ferry J.G."/>
            <person name="Jarrell K.F."/>
            <person name="Jing H."/>
            <person name="Macario A.J.L."/>
            <person name="Paulsen I."/>
            <person name="Pritchett M."/>
            <person name="Sowers K.R."/>
            <person name="Swanson R.V."/>
            <person name="Zinder S.H."/>
            <person name="Lander E."/>
            <person name="Metcalf W.W."/>
            <person name="Birren B."/>
        </authorList>
    </citation>
    <scope>NUCLEOTIDE SEQUENCE [LARGE SCALE GENOMIC DNA]</scope>
    <source>
        <strain evidence="2">ATCC 35395 / DSM 2834 / JCM 12185 / C2A</strain>
    </source>
</reference>
<dbReference type="GeneID" id="1475706"/>
<dbReference type="InParanoid" id="Q8TJH1"/>
<proteinExistence type="predicted"/>
<gene>
    <name evidence="1" type="ordered locus">MA_3813</name>
</gene>
<accession>Q8TJH1</accession>
<dbReference type="HOGENOM" id="CLU_1329457_0_0_2"/>
<dbReference type="Proteomes" id="UP000002487">
    <property type="component" value="Chromosome"/>
</dbReference>
<dbReference type="KEGG" id="mac:MA_3813"/>
<keyword evidence="2" id="KW-1185">Reference proteome</keyword>
<evidence type="ECO:0000313" key="2">
    <source>
        <dbReference type="Proteomes" id="UP000002487"/>
    </source>
</evidence>
<dbReference type="AlphaFoldDB" id="Q8TJH1"/>
<dbReference type="RefSeq" id="WP_011023713.1">
    <property type="nucleotide sequence ID" value="NC_003552.1"/>
</dbReference>
<dbReference type="STRING" id="188937.MA_3813"/>
<name>Q8TJH1_METAC</name>